<dbReference type="OrthoDB" id="186625at2759"/>
<reference evidence="3 4" key="2">
    <citation type="journal article" date="2013" name="PLoS ONE">
        <title>Whole genome mapping and re-organization of the nuclear and mitochondrial genomes of Babesia microti isolates.</title>
        <authorList>
            <person name="Cornillot E."/>
            <person name="Dassouli A."/>
            <person name="Garg A."/>
            <person name="Pachikara N."/>
            <person name="Randazzo S."/>
            <person name="Depoix D."/>
            <person name="Carcy B."/>
            <person name="Delbecq S."/>
            <person name="Frutos R."/>
            <person name="Silva J.C."/>
            <person name="Sutton R."/>
            <person name="Krause P.J."/>
            <person name="Mamoun C.B."/>
        </authorList>
    </citation>
    <scope>NUCLEOTIDE SEQUENCE [LARGE SCALE GENOMIC DNA]</scope>
    <source>
        <strain evidence="3 4">RI</strain>
    </source>
</reference>
<reference evidence="3 4" key="3">
    <citation type="journal article" date="2016" name="Sci. Rep.">
        <title>Genome-wide diversity and gene expression profiling of Babesia microti isolates identify polymorphic genes that mediate host-pathogen interactions.</title>
        <authorList>
            <person name="Silva J.C."/>
            <person name="Cornillot E."/>
            <person name="McCracken C."/>
            <person name="Usmani-Brown S."/>
            <person name="Dwivedi A."/>
            <person name="Ifeonu O.O."/>
            <person name="Crabtree J."/>
            <person name="Gotia H.T."/>
            <person name="Virji A.Z."/>
            <person name="Reynes C."/>
            <person name="Colinge J."/>
            <person name="Kumar V."/>
            <person name="Lawres L."/>
            <person name="Pazzi J.E."/>
            <person name="Pablo J.V."/>
            <person name="Hung C."/>
            <person name="Brancato J."/>
            <person name="Kumari P."/>
            <person name="Orvis J."/>
            <person name="Tretina K."/>
            <person name="Chibucos M."/>
            <person name="Ott S."/>
            <person name="Sadzewicz L."/>
            <person name="Sengamalay N."/>
            <person name="Shetty A.C."/>
            <person name="Su Q."/>
            <person name="Tallon L."/>
            <person name="Fraser C.M."/>
            <person name="Frutos R."/>
            <person name="Molina D.M."/>
            <person name="Krause P.J."/>
            <person name="Ben Mamoun C."/>
        </authorList>
    </citation>
    <scope>NUCLEOTIDE SEQUENCE [LARGE SCALE GENOMIC DNA]</scope>
    <source>
        <strain evidence="3 4">RI</strain>
    </source>
</reference>
<keyword evidence="2" id="KW-1133">Transmembrane helix</keyword>
<feature type="transmembrane region" description="Helical" evidence="2">
    <location>
        <begin position="399"/>
        <end position="418"/>
    </location>
</feature>
<feature type="transmembrane region" description="Helical" evidence="2">
    <location>
        <begin position="288"/>
        <end position="311"/>
    </location>
</feature>
<dbReference type="EMBL" id="FO082872">
    <property type="protein sequence ID" value="SJK86124.1"/>
    <property type="molecule type" value="Genomic_DNA"/>
</dbReference>
<sequence length="829" mass="95827">MKRFKINFTHELSISNHRSLIYTILVASIISISECKQQFDYESFSKISPISKNDIKDIEFLQKKGDNKDVDSTNETLKTGSKYVKKNEKQGNNNNEQQKTEIETKKLKSTIKSHNSSSANNADNSDKSALTIGTEPHHLHKPKDAKYHNNEDKSNRNNHIRGNDYVNEHGNKHNTSHLEGNKTDNRYAVIIISVSTLIFSIFFQWIGGFIENKVDSQHDQYVSNVFNTCCRQVATISLINLVLWILLQSKIALSLDRIFFEDVTYLIYKNHISEGVLKTNTIEIAFEYSLYISVLLMMWYICYSLYFYIIVRNLIKWMRKVDELDVELTIRKIDYVNKKWFSWLLYSNYISKWQFLALRYDFEENVNNTHIQGLDSAGIYFMDYLRVSLLEKSYKLLRMPNYSFIIILLGILSLGTKFNKENEASILCILLSLCLIILFLLYVHIKSIHNKLTPTNLSHYLSSKKHKDANADQHVEELGDDETVKPQYKLKPLKPMNPKFYTEYLYGTLNPNKHDQLFYFMSNGPSVLLSAITTTNFIILMLLSLWLCLLHEHSDIWLNNNFGANWFIGFIIIVICFIWPNLLYSLLVVTQGGMMINVDTLASVWEARRAENTKHGTELIDGIGLHAGLYSLISGGDVQWRHLLAKFKTFSIAIREQLISSWNNLQENKGGGGSVTNKQAAKYLYSQGLTNVPPKLVNDFIKSFSRTIPGKLTQEEFLMFALMVKQVIVSPLDTVTLKPLFEEVYKIPWTCENGINCVSLQFICQQIGLKWSYGTRKHFIDFLSAGTKTVMSPEDFVAYMRDFEDYIMQKAQDNSHYIFYDSDIQAPVK</sequence>
<feature type="compositionally biased region" description="Basic and acidic residues" evidence="1">
    <location>
        <begin position="142"/>
        <end position="155"/>
    </location>
</feature>
<dbReference type="VEuPathDB" id="PiroplasmaDB:BMR1_02g03645"/>
<keyword evidence="2" id="KW-0472">Membrane</keyword>
<dbReference type="KEGG" id="bmic:BMR1_02g03645"/>
<evidence type="ECO:0000256" key="2">
    <source>
        <dbReference type="SAM" id="Phobius"/>
    </source>
</evidence>
<evidence type="ECO:0000313" key="3">
    <source>
        <dbReference type="EMBL" id="SJK86124.1"/>
    </source>
</evidence>
<feature type="region of interest" description="Disordered" evidence="1">
    <location>
        <begin position="66"/>
        <end position="179"/>
    </location>
</feature>
<keyword evidence="4" id="KW-1185">Reference proteome</keyword>
<evidence type="ECO:0000313" key="4">
    <source>
        <dbReference type="Proteomes" id="UP000002899"/>
    </source>
</evidence>
<dbReference type="RefSeq" id="XP_021338318.1">
    <property type="nucleotide sequence ID" value="XM_021481709.1"/>
</dbReference>
<protein>
    <recommendedName>
        <fullName evidence="5">EF-hand domain-containing protein</fullName>
    </recommendedName>
</protein>
<dbReference type="InterPro" id="IPR011992">
    <property type="entry name" value="EF-hand-dom_pair"/>
</dbReference>
<feature type="transmembrane region" description="Helical" evidence="2">
    <location>
        <begin position="567"/>
        <end position="589"/>
    </location>
</feature>
<organism evidence="3 4">
    <name type="scientific">Babesia microti (strain RI)</name>
    <dbReference type="NCBI Taxonomy" id="1133968"/>
    <lineage>
        <taxon>Eukaryota</taxon>
        <taxon>Sar</taxon>
        <taxon>Alveolata</taxon>
        <taxon>Apicomplexa</taxon>
        <taxon>Aconoidasida</taxon>
        <taxon>Piroplasmida</taxon>
        <taxon>Babesiidae</taxon>
        <taxon>Babesia</taxon>
    </lineage>
</organism>
<keyword evidence="2" id="KW-0812">Transmembrane</keyword>
<feature type="transmembrane region" description="Helical" evidence="2">
    <location>
        <begin position="424"/>
        <end position="443"/>
    </location>
</feature>
<dbReference type="Proteomes" id="UP000002899">
    <property type="component" value="Chromosome II"/>
</dbReference>
<evidence type="ECO:0000256" key="1">
    <source>
        <dbReference type="SAM" id="MobiDB-lite"/>
    </source>
</evidence>
<dbReference type="AlphaFoldDB" id="A0A1R4AAY9"/>
<feature type="transmembrane region" description="Helical" evidence="2">
    <location>
        <begin position="527"/>
        <end position="547"/>
    </location>
</feature>
<reference evidence="3 4" key="1">
    <citation type="journal article" date="2012" name="Nucleic Acids Res.">
        <title>Sequencing of the smallest Apicomplexan genome from the human pathogen Babesia microti.</title>
        <authorList>
            <person name="Cornillot E."/>
            <person name="Hadj-Kaddour K."/>
            <person name="Dassouli A."/>
            <person name="Noel B."/>
            <person name="Ranwez V."/>
            <person name="Vacherie B."/>
            <person name="Augagneur Y."/>
            <person name="Bres V."/>
            <person name="Duclos A."/>
            <person name="Randazzo S."/>
            <person name="Carcy B."/>
            <person name="Debierre-Grockiego F."/>
            <person name="Delbecq S."/>
            <person name="Moubri-Menage K."/>
            <person name="Shams-Eldin H."/>
            <person name="Usmani-Brown S."/>
            <person name="Bringaud F."/>
            <person name="Wincker P."/>
            <person name="Vivares C.P."/>
            <person name="Schwarz R.T."/>
            <person name="Schetters T.P."/>
            <person name="Krause P.J."/>
            <person name="Gorenflot A."/>
            <person name="Berry V."/>
            <person name="Barbe V."/>
            <person name="Ben Mamoun C."/>
        </authorList>
    </citation>
    <scope>NUCLEOTIDE SEQUENCE [LARGE SCALE GENOMIC DNA]</scope>
    <source>
        <strain evidence="3 4">RI</strain>
    </source>
</reference>
<gene>
    <name evidence="3" type="ORF">BMR1_02g03645</name>
</gene>
<feature type="compositionally biased region" description="Low complexity" evidence="1">
    <location>
        <begin position="112"/>
        <end position="129"/>
    </location>
</feature>
<dbReference type="SUPFAM" id="SSF47473">
    <property type="entry name" value="EF-hand"/>
    <property type="match status" value="1"/>
</dbReference>
<name>A0A1R4AAY9_BABMR</name>
<dbReference type="GeneID" id="24424510"/>
<proteinExistence type="predicted"/>
<accession>A0A1R4AAY9</accession>
<evidence type="ECO:0008006" key="5">
    <source>
        <dbReference type="Google" id="ProtNLM"/>
    </source>
</evidence>
<feature type="transmembrane region" description="Helical" evidence="2">
    <location>
        <begin position="187"/>
        <end position="206"/>
    </location>
</feature>